<organism evidence="2 3">
    <name type="scientific">Eumeta variegata</name>
    <name type="common">Bagworm moth</name>
    <name type="synonym">Eumeta japonica</name>
    <dbReference type="NCBI Taxonomy" id="151549"/>
    <lineage>
        <taxon>Eukaryota</taxon>
        <taxon>Metazoa</taxon>
        <taxon>Ecdysozoa</taxon>
        <taxon>Arthropoda</taxon>
        <taxon>Hexapoda</taxon>
        <taxon>Insecta</taxon>
        <taxon>Pterygota</taxon>
        <taxon>Neoptera</taxon>
        <taxon>Endopterygota</taxon>
        <taxon>Lepidoptera</taxon>
        <taxon>Glossata</taxon>
        <taxon>Ditrysia</taxon>
        <taxon>Tineoidea</taxon>
        <taxon>Psychidae</taxon>
        <taxon>Oiketicinae</taxon>
        <taxon>Eumeta</taxon>
    </lineage>
</organism>
<evidence type="ECO:0000256" key="1">
    <source>
        <dbReference type="SAM" id="MobiDB-lite"/>
    </source>
</evidence>
<dbReference type="Proteomes" id="UP000299102">
    <property type="component" value="Unassembled WGS sequence"/>
</dbReference>
<gene>
    <name evidence="2" type="ORF">EVAR_33732_1</name>
</gene>
<accession>A0A4C1VST1</accession>
<reference evidence="2 3" key="1">
    <citation type="journal article" date="2019" name="Commun. Biol.">
        <title>The bagworm genome reveals a unique fibroin gene that provides high tensile strength.</title>
        <authorList>
            <person name="Kono N."/>
            <person name="Nakamura H."/>
            <person name="Ohtoshi R."/>
            <person name="Tomita M."/>
            <person name="Numata K."/>
            <person name="Arakawa K."/>
        </authorList>
    </citation>
    <scope>NUCLEOTIDE SEQUENCE [LARGE SCALE GENOMIC DNA]</scope>
</reference>
<proteinExistence type="predicted"/>
<evidence type="ECO:0008006" key="4">
    <source>
        <dbReference type="Google" id="ProtNLM"/>
    </source>
</evidence>
<feature type="region of interest" description="Disordered" evidence="1">
    <location>
        <begin position="206"/>
        <end position="353"/>
    </location>
</feature>
<sequence length="678" mass="74516">MCRPTYAAWNLKLSTLVYSSVRSPAPNGRYRAPAPSAQTKLFAFCADRRPATLPALPIETSPGRWPFSFRERQTRTDLGPPALESAPCRYQVSPAHPPSSLTPSSVPRLLAPRIRPADPRRLLFAPTNNRRLIRHLRDSRQLYDQTRTVSLNLPWTKIPCSPGAGGSGPKTPITLEFIQQVLTKALSEIGYEAPQDVVKKLIARVTPVSSRATSPMKTNKNKNKRQASSSSDEGATCSDSTVVGSDSETENSKTPFTLVEGKNKRAPRKALKKAKVARDQPEMDIDPSSAPTSRANDAKPSPAAVQQTQNTSTTPVESTRNLVSASTQAVTAKTAPRTGAKPTAPPRPKLSPPIFLRKGANFLQISADCTRLRINYSKAVRTADDGIKIHCPHVETFRSLNNISWTSKSTFTYALEEERKLKAVIRGIPTDFPVDEIQADLCGWLPVHSVHRLCRRDGSPLWLVLAVLPRTEEAKNIFNNLNMVCGLGYPSRGPAQERRSRAVPPLPVCHAAANCHADPRCVKCLVPHWTRECPRTRESERNPPAPNPNRPKSRPIAPPRDQITSPILRETNQRPPAAASRPASNPWSKPKPTLPPRAAPGPFGETVRREPPVSLPASATAGTSSFGDDIQTVMSILRAVKSSEISEFARDFRACSNVEEKLMVLVRYHHLMVKLESI</sequence>
<dbReference type="AlphaFoldDB" id="A0A4C1VST1"/>
<keyword evidence="3" id="KW-1185">Reference proteome</keyword>
<dbReference type="EMBL" id="BGZK01000405">
    <property type="protein sequence ID" value="GBP41741.1"/>
    <property type="molecule type" value="Genomic_DNA"/>
</dbReference>
<feature type="compositionally biased region" description="Low complexity" evidence="1">
    <location>
        <begin position="574"/>
        <end position="586"/>
    </location>
</feature>
<feature type="compositionally biased region" description="Basic residues" evidence="1">
    <location>
        <begin position="264"/>
        <end position="275"/>
    </location>
</feature>
<feature type="compositionally biased region" description="Polar residues" evidence="1">
    <location>
        <begin position="207"/>
        <end position="218"/>
    </location>
</feature>
<name>A0A4C1VST1_EUMVA</name>
<evidence type="ECO:0000313" key="2">
    <source>
        <dbReference type="EMBL" id="GBP41741.1"/>
    </source>
</evidence>
<feature type="compositionally biased region" description="Polar residues" evidence="1">
    <location>
        <begin position="226"/>
        <end position="246"/>
    </location>
</feature>
<evidence type="ECO:0000313" key="3">
    <source>
        <dbReference type="Proteomes" id="UP000299102"/>
    </source>
</evidence>
<comment type="caution">
    <text evidence="2">The sequence shown here is derived from an EMBL/GenBank/DDBJ whole genome shotgun (WGS) entry which is preliminary data.</text>
</comment>
<feature type="compositionally biased region" description="Polar residues" evidence="1">
    <location>
        <begin position="304"/>
        <end position="331"/>
    </location>
</feature>
<feature type="region of interest" description="Disordered" evidence="1">
    <location>
        <begin position="533"/>
        <end position="624"/>
    </location>
</feature>
<dbReference type="OrthoDB" id="8123886at2759"/>
<protein>
    <recommendedName>
        <fullName evidence="4">Nucleic-acid-binding protein from transposon X-element</fullName>
    </recommendedName>
</protein>